<evidence type="ECO:0000313" key="5">
    <source>
        <dbReference type="Proteomes" id="UP000020467"/>
    </source>
</evidence>
<feature type="chain" id="PRO_5001456717" evidence="3">
    <location>
        <begin position="26"/>
        <end position="342"/>
    </location>
</feature>
<dbReference type="InterPro" id="IPR028000">
    <property type="entry name" value="Pma1"/>
</dbReference>
<keyword evidence="3" id="KW-0732">Signal</keyword>
<keyword evidence="5" id="KW-1185">Reference proteome</keyword>
<dbReference type="OrthoDB" id="4084551at2759"/>
<organism evidence="4 5">
    <name type="scientific">Colletotrichum fioriniae PJ7</name>
    <dbReference type="NCBI Taxonomy" id="1445577"/>
    <lineage>
        <taxon>Eukaryota</taxon>
        <taxon>Fungi</taxon>
        <taxon>Dikarya</taxon>
        <taxon>Ascomycota</taxon>
        <taxon>Pezizomycotina</taxon>
        <taxon>Sordariomycetes</taxon>
        <taxon>Hypocreomycetidae</taxon>
        <taxon>Glomerellales</taxon>
        <taxon>Glomerellaceae</taxon>
        <taxon>Colletotrichum</taxon>
        <taxon>Colletotrichum acutatum species complex</taxon>
    </lineage>
</organism>
<evidence type="ECO:0000256" key="2">
    <source>
        <dbReference type="SAM" id="Phobius"/>
    </source>
</evidence>
<dbReference type="KEGG" id="cfj:CFIO01_02781"/>
<name>A0A010RV84_9PEZI</name>
<proteinExistence type="predicted"/>
<dbReference type="eggNOG" id="ENOG502QVDR">
    <property type="taxonomic scope" value="Eukaryota"/>
</dbReference>
<dbReference type="HOGENOM" id="CLU_038276_0_1_1"/>
<dbReference type="EMBL" id="JARH01000168">
    <property type="protein sequence ID" value="EXF84466.1"/>
    <property type="molecule type" value="Genomic_DNA"/>
</dbReference>
<evidence type="ECO:0000256" key="1">
    <source>
        <dbReference type="SAM" id="MobiDB-lite"/>
    </source>
</evidence>
<feature type="region of interest" description="Disordered" evidence="1">
    <location>
        <begin position="292"/>
        <end position="342"/>
    </location>
</feature>
<comment type="caution">
    <text evidence="4">The sequence shown here is derived from an EMBL/GenBank/DDBJ whole genome shotgun (WGS) entry which is preliminary data.</text>
</comment>
<feature type="transmembrane region" description="Helical" evidence="2">
    <location>
        <begin position="238"/>
        <end position="262"/>
    </location>
</feature>
<dbReference type="Proteomes" id="UP000020467">
    <property type="component" value="Unassembled WGS sequence"/>
</dbReference>
<accession>A0A010RV84</accession>
<dbReference type="AlphaFoldDB" id="A0A010RV84"/>
<feature type="signal peptide" evidence="3">
    <location>
        <begin position="1"/>
        <end position="25"/>
    </location>
</feature>
<keyword evidence="2" id="KW-1133">Transmembrane helix</keyword>
<feature type="compositionally biased region" description="Basic and acidic residues" evidence="1">
    <location>
        <begin position="328"/>
        <end position="342"/>
    </location>
</feature>
<keyword evidence="2" id="KW-0472">Membrane</keyword>
<evidence type="ECO:0000256" key="3">
    <source>
        <dbReference type="SAM" id="SignalP"/>
    </source>
</evidence>
<reference evidence="4 5" key="1">
    <citation type="submission" date="2014-02" db="EMBL/GenBank/DDBJ databases">
        <title>The genome sequence of Colletotrichum fioriniae PJ7.</title>
        <authorList>
            <person name="Baroncelli R."/>
            <person name="Thon M.R."/>
        </authorList>
    </citation>
    <scope>NUCLEOTIDE SEQUENCE [LARGE SCALE GENOMIC DNA]</scope>
    <source>
        <strain evidence="4 5">PJ7</strain>
    </source>
</reference>
<protein>
    <submittedName>
        <fullName evidence="4">Uncharacterized protein</fullName>
    </submittedName>
</protein>
<feature type="compositionally biased region" description="Pro residues" evidence="1">
    <location>
        <begin position="308"/>
        <end position="318"/>
    </location>
</feature>
<gene>
    <name evidence="4" type="ORF">CFIO01_02781</name>
</gene>
<sequence length="342" mass="36627">MVALDFSRGLGLAATVLALSQAVDAAILPRQSNDALRPWVTVQADGAAKTITPTVNDGKTTSAFTGSSTLPTADANGAGSFPLCNQAAGANGVNQPFCSPKADTKVDGGKTYWSKHFLREENSAFKQTLTRNLVTWDTSLFPLPNTMVQVQGDYGVTNAIDPGHGFTSQMLPASQGHFAWAAVGYNMAANESLTVQIFLALPQTNGSITARHPGAKVSIVNRPQNDNNNNQRRRGPNVFGIVLPIIFGVLSLGGIAWFVWWYGRRKGMFSSRGGGYGVGKSRGQRTADVKIGLGDNAFSSPDRGVEMMPPPPRPPPPSSSEGNVFRNEMSRQERNERAQTMM</sequence>
<evidence type="ECO:0000313" key="4">
    <source>
        <dbReference type="EMBL" id="EXF84466.1"/>
    </source>
</evidence>
<dbReference type="Pfam" id="PF14610">
    <property type="entry name" value="Psg1"/>
    <property type="match status" value="1"/>
</dbReference>
<keyword evidence="2" id="KW-0812">Transmembrane</keyword>